<reference evidence="2 3" key="1">
    <citation type="journal article" date="2014" name="Antonie Van Leeuwenhoek">
        <title>Fictibacillus enclensis sp. nov., isolated from marine sediment.</title>
        <authorList>
            <person name="Dastager S.G."/>
            <person name="Mawlankar R."/>
            <person name="Srinivasan K."/>
            <person name="Tang S.K."/>
            <person name="Lee J.C."/>
            <person name="Ramana V.V."/>
            <person name="Shouche Y.S."/>
        </authorList>
    </citation>
    <scope>NUCLEOTIDE SEQUENCE [LARGE SCALE GENOMIC DNA]</scope>
    <source>
        <strain evidence="2 3">NIO-1003</strain>
    </source>
</reference>
<name>A0A0V8JAS1_9BACL</name>
<evidence type="ECO:0000256" key="1">
    <source>
        <dbReference type="SAM" id="Coils"/>
    </source>
</evidence>
<dbReference type="Proteomes" id="UP000054099">
    <property type="component" value="Unassembled WGS sequence"/>
</dbReference>
<comment type="caution">
    <text evidence="2">The sequence shown here is derived from an EMBL/GenBank/DDBJ whole genome shotgun (WGS) entry which is preliminary data.</text>
</comment>
<protein>
    <submittedName>
        <fullName evidence="2">Uncharacterized protein</fullName>
    </submittedName>
</protein>
<evidence type="ECO:0000313" key="3">
    <source>
        <dbReference type="Proteomes" id="UP000054099"/>
    </source>
</evidence>
<feature type="coiled-coil region" evidence="1">
    <location>
        <begin position="75"/>
        <end position="132"/>
    </location>
</feature>
<organism evidence="2 3">
    <name type="scientific">Fictibacillus enclensis</name>
    <dbReference type="NCBI Taxonomy" id="1017270"/>
    <lineage>
        <taxon>Bacteria</taxon>
        <taxon>Bacillati</taxon>
        <taxon>Bacillota</taxon>
        <taxon>Bacilli</taxon>
        <taxon>Bacillales</taxon>
        <taxon>Fictibacillaceae</taxon>
        <taxon>Fictibacillus</taxon>
    </lineage>
</organism>
<sequence length="215" mass="25684">MKGAKSVYPELKQFNQMSKDYEQRIKEAHDRWKVINRQKETASREYEQLLGQYGRRNSRVDIETLHESKDEYLRLLAKEREAMELLDELKESKNDRMREFVDTLLQARDREVDAATRTMKKKIDEMQRLKAEYLMIVQQIHQIHQYVNGIEESTLQAFQTIGTRYNQKSDFSIYPALSRMEITHREIQQVFTKGDLPAELSKFTDLYSSFHLPKK</sequence>
<keyword evidence="3" id="KW-1185">Reference proteome</keyword>
<dbReference type="AlphaFoldDB" id="A0A0V8JAS1"/>
<accession>A0A0V8JAS1</accession>
<evidence type="ECO:0000313" key="2">
    <source>
        <dbReference type="EMBL" id="KSU84158.1"/>
    </source>
</evidence>
<proteinExistence type="predicted"/>
<keyword evidence="1" id="KW-0175">Coiled coil</keyword>
<dbReference type="EMBL" id="LNQN01000001">
    <property type="protein sequence ID" value="KSU84158.1"/>
    <property type="molecule type" value="Genomic_DNA"/>
</dbReference>
<gene>
    <name evidence="2" type="ORF">AS030_00895</name>
</gene>